<keyword evidence="7" id="KW-1185">Reference proteome</keyword>
<dbReference type="Pfam" id="PF00271">
    <property type="entry name" value="Helicase_C"/>
    <property type="match status" value="1"/>
</dbReference>
<proteinExistence type="predicted"/>
<accession>A0ABT3G4R6</accession>
<dbReference type="InterPro" id="IPR001650">
    <property type="entry name" value="Helicase_C-like"/>
</dbReference>
<comment type="caution">
    <text evidence="6">The sequence shown here is derived from an EMBL/GenBank/DDBJ whole genome shotgun (WGS) entry which is preliminary data.</text>
</comment>
<evidence type="ECO:0000256" key="2">
    <source>
        <dbReference type="PROSITE-ProRule" id="PRU00325"/>
    </source>
</evidence>
<dbReference type="EMBL" id="JAPDDR010000005">
    <property type="protein sequence ID" value="MCW1914210.1"/>
    <property type="molecule type" value="Genomic_DNA"/>
</dbReference>
<dbReference type="Proteomes" id="UP001165653">
    <property type="component" value="Unassembled WGS sequence"/>
</dbReference>
<dbReference type="InterPro" id="IPR007527">
    <property type="entry name" value="Znf_SWIM"/>
</dbReference>
<feature type="domain" description="Helicase ATP-binding" evidence="4">
    <location>
        <begin position="565"/>
        <end position="726"/>
    </location>
</feature>
<protein>
    <submittedName>
        <fullName evidence="6">DEAD/DEAH box helicase</fullName>
    </submittedName>
</protein>
<dbReference type="Pfam" id="PF04434">
    <property type="entry name" value="SWIM"/>
    <property type="match status" value="1"/>
</dbReference>
<evidence type="ECO:0000259" key="5">
    <source>
        <dbReference type="PROSITE" id="PS51194"/>
    </source>
</evidence>
<dbReference type="Pfam" id="PF00176">
    <property type="entry name" value="SNF2-rel_dom"/>
    <property type="match status" value="1"/>
</dbReference>
<keyword evidence="6" id="KW-0347">Helicase</keyword>
<keyword evidence="6" id="KW-0547">Nucleotide-binding</keyword>
<evidence type="ECO:0000313" key="7">
    <source>
        <dbReference type="Proteomes" id="UP001165653"/>
    </source>
</evidence>
<reference evidence="6" key="1">
    <citation type="submission" date="2022-10" db="EMBL/GenBank/DDBJ databases">
        <title>Luteolibacter sp. GHJ8, whole genome shotgun sequencing project.</title>
        <authorList>
            <person name="Zhao G."/>
            <person name="Shen L."/>
        </authorList>
    </citation>
    <scope>NUCLEOTIDE SEQUENCE</scope>
    <source>
        <strain evidence="6">GHJ8</strain>
    </source>
</reference>
<dbReference type="InterPro" id="IPR027417">
    <property type="entry name" value="P-loop_NTPase"/>
</dbReference>
<dbReference type="SUPFAM" id="SSF52540">
    <property type="entry name" value="P-loop containing nucleoside triphosphate hydrolases"/>
    <property type="match status" value="2"/>
</dbReference>
<dbReference type="InterPro" id="IPR038718">
    <property type="entry name" value="SNF2-like_sf"/>
</dbReference>
<keyword evidence="2" id="KW-0862">Zinc</keyword>
<evidence type="ECO:0000259" key="4">
    <source>
        <dbReference type="PROSITE" id="PS51192"/>
    </source>
</evidence>
<dbReference type="SMART" id="SM00487">
    <property type="entry name" value="DEXDc"/>
    <property type="match status" value="1"/>
</dbReference>
<name>A0ABT3G4R6_9BACT</name>
<keyword evidence="6" id="KW-0067">ATP-binding</keyword>
<dbReference type="GO" id="GO:0004386">
    <property type="term" value="F:helicase activity"/>
    <property type="evidence" value="ECO:0007669"/>
    <property type="project" value="UniProtKB-KW"/>
</dbReference>
<dbReference type="PROSITE" id="PS50966">
    <property type="entry name" value="ZF_SWIM"/>
    <property type="match status" value="1"/>
</dbReference>
<keyword evidence="2" id="KW-0863">Zinc-finger</keyword>
<dbReference type="PANTHER" id="PTHR10799">
    <property type="entry name" value="SNF2/RAD54 HELICASE FAMILY"/>
    <property type="match status" value="1"/>
</dbReference>
<dbReference type="InterPro" id="IPR000330">
    <property type="entry name" value="SNF2_N"/>
</dbReference>
<sequence length="1018" mass="111352">MLEITEDWVRGLTGWKPFKDGKSLVDLVTGLKKSAAGDVLQGTLKEGRLTLRPTVKIVGPSDVRVQCGCPDHRATGGICAHAVAVLLASTMSGGVSPPSSTATSSSKPTPALQPRAWSIHLSPRLAAELPARRLSVRIAPAKSEILPQDQLLSAWLAARKAALSEPAIYLRLTDAEIPEFLDLVAGHPRIQLEGGKGAFRVEPEPGPPLRLADSRLENGRVTLELAATESREAMPWGDSPAFLGLTSLQRLPASSADPAWSAQLTQLLGTRRLGLPVERFLPNFDAWMDLLEPPQPGWLGSLRLAGAEPGFELDLDGSLEVVEATLKVRYPGLAALRLPPPELPLPGLPSLAPDGHLQARNPAAETRARHRLLSLGFQPSSPGDPSRFRLRGKDEILALIADGLPLLRSLWEVRVGDRFQTSSAKVHVVRPDIQQRSGGGDSLLFELSFQTTGGQRIPGAEMRRLLRGGQRSVKLSSGADLVLSRACEDLVQPLVEEVGIARPDEAFQLSGASSLLFHNLREILLNPHSINSEDSEENSSIPPISNTGLNATLRPYQEHGANWLSDRLNRLGGALLADEMGLGKTLQTIASINHFNQSEPDQSAPTLVVAPTSLLGNWIAELKRFAPGLSSLLFHGSGRDKLRTQITGDRVVVTSYGTLLRDLAFHLQQDYRLIVADEASLLRNPEAEISKAMFKLKARGRVALSGTPVENRMQDLWSIFRFIAPGYLGSRPDFKERYETPAAGGQAPPGLLQRLRLRTSPFVLRRTKEQVAKDLPDKVEIDEWLDLSDSQAELYASLARAGLEEVERIRDKQGEGAARMHVLTLLLRLRQVCVDPGLLDLQKEEKQSAVKIERLMTLLEERAELGLKTLVFSQFATNLRRIQERLSCGPAQLFRIDGSTRKRQELVDSFQSATGPAVFLISLKAGGYGLNLTAADAVVHMDPWWNPAVEAQATDRAHRIGQTRPVTVYRLLTRNTVEERVRRLQESKRAIIDAATGETDTDSAPKNWTAADIESLLQ</sequence>
<feature type="domain" description="Helicase C-terminal" evidence="5">
    <location>
        <begin position="851"/>
        <end position="1009"/>
    </location>
</feature>
<gene>
    <name evidence="6" type="ORF">OJ996_11530</name>
</gene>
<keyword evidence="2" id="KW-0479">Metal-binding</keyword>
<dbReference type="Gene3D" id="3.40.50.10810">
    <property type="entry name" value="Tandem AAA-ATPase domain"/>
    <property type="match status" value="1"/>
</dbReference>
<dbReference type="InterPro" id="IPR049730">
    <property type="entry name" value="SNF2/RAD54-like_C"/>
</dbReference>
<keyword evidence="1" id="KW-0378">Hydrolase</keyword>
<dbReference type="SMART" id="SM00490">
    <property type="entry name" value="HELICc"/>
    <property type="match status" value="1"/>
</dbReference>
<dbReference type="PROSITE" id="PS51192">
    <property type="entry name" value="HELICASE_ATP_BIND_1"/>
    <property type="match status" value="1"/>
</dbReference>
<dbReference type="PROSITE" id="PS51194">
    <property type="entry name" value="HELICASE_CTER"/>
    <property type="match status" value="1"/>
</dbReference>
<organism evidence="6 7">
    <name type="scientific">Luteolibacter rhizosphaerae</name>
    <dbReference type="NCBI Taxonomy" id="2989719"/>
    <lineage>
        <taxon>Bacteria</taxon>
        <taxon>Pseudomonadati</taxon>
        <taxon>Verrucomicrobiota</taxon>
        <taxon>Verrucomicrobiia</taxon>
        <taxon>Verrucomicrobiales</taxon>
        <taxon>Verrucomicrobiaceae</taxon>
        <taxon>Luteolibacter</taxon>
    </lineage>
</organism>
<dbReference type="RefSeq" id="WP_264513733.1">
    <property type="nucleotide sequence ID" value="NZ_JAPDDR010000005.1"/>
</dbReference>
<evidence type="ECO:0000256" key="1">
    <source>
        <dbReference type="ARBA" id="ARBA00022801"/>
    </source>
</evidence>
<dbReference type="InterPro" id="IPR014001">
    <property type="entry name" value="Helicase_ATP-bd"/>
</dbReference>
<evidence type="ECO:0000313" key="6">
    <source>
        <dbReference type="EMBL" id="MCW1914210.1"/>
    </source>
</evidence>
<dbReference type="Gene3D" id="3.40.50.300">
    <property type="entry name" value="P-loop containing nucleotide triphosphate hydrolases"/>
    <property type="match status" value="1"/>
</dbReference>
<evidence type="ECO:0000259" key="3">
    <source>
        <dbReference type="PROSITE" id="PS50966"/>
    </source>
</evidence>
<feature type="domain" description="SWIM-type" evidence="3">
    <location>
        <begin position="53"/>
        <end position="90"/>
    </location>
</feature>
<dbReference type="CDD" id="cd18793">
    <property type="entry name" value="SF2_C_SNF"/>
    <property type="match status" value="1"/>
</dbReference>